<dbReference type="GO" id="GO:0006351">
    <property type="term" value="P:DNA-templated transcription"/>
    <property type="evidence" value="ECO:0007669"/>
    <property type="project" value="InterPro"/>
</dbReference>
<gene>
    <name evidence="14" type="ORF">E8E13_005864</name>
</gene>
<feature type="region of interest" description="Disordered" evidence="10">
    <location>
        <begin position="587"/>
        <end position="611"/>
    </location>
</feature>
<feature type="transmembrane region" description="Helical" evidence="11">
    <location>
        <begin position="54"/>
        <end position="73"/>
    </location>
</feature>
<dbReference type="Pfam" id="PF04082">
    <property type="entry name" value="Fungal_trans"/>
    <property type="match status" value="1"/>
</dbReference>
<dbReference type="GO" id="GO:0008270">
    <property type="term" value="F:zinc ion binding"/>
    <property type="evidence" value="ECO:0007669"/>
    <property type="project" value="InterPro"/>
</dbReference>
<name>A0A9P4TN68_CURKU</name>
<dbReference type="PANTHER" id="PTHR31845">
    <property type="entry name" value="FINGER DOMAIN PROTEIN, PUTATIVE-RELATED"/>
    <property type="match status" value="1"/>
</dbReference>
<dbReference type="GO" id="GO:0000976">
    <property type="term" value="F:transcription cis-regulatory region binding"/>
    <property type="evidence" value="ECO:0007669"/>
    <property type="project" value="TreeGrafter"/>
</dbReference>
<dbReference type="InterPro" id="IPR051089">
    <property type="entry name" value="prtT"/>
</dbReference>
<keyword evidence="3 11" id="KW-0812">Transmembrane</keyword>
<comment type="caution">
    <text evidence="14">The sequence shown here is derived from an EMBL/GenBank/DDBJ whole genome shotgun (WGS) entry which is preliminary data.</text>
</comment>
<feature type="transmembrane region" description="Helical" evidence="11">
    <location>
        <begin position="259"/>
        <end position="276"/>
    </location>
</feature>
<evidence type="ECO:0000259" key="12">
    <source>
        <dbReference type="Pfam" id="PF04082"/>
    </source>
</evidence>
<evidence type="ECO:0000256" key="10">
    <source>
        <dbReference type="SAM" id="MobiDB-lite"/>
    </source>
</evidence>
<evidence type="ECO:0000256" key="9">
    <source>
        <dbReference type="ARBA" id="ARBA00023242"/>
    </source>
</evidence>
<sequence>MTKLAYQSLPQSAFRSLQKSVFPVYFQGQTLLLALVVCTLPPHGPQSLVGSRTYMVTFAVAGGTALLNLLIFGPKTQRLMIERVHQATQHSKHNTNADVVASEKKELDRAFSQIPEQPSETPAEQFGENHDAADRHYIEQIRSIHRFGDPADHAQYPEGIFRPSRQREEPIKDDIVDGLLASGEADVLLKEYRKMSESFPFVPLAPDMTAQRLYNDSPMLFLAMMTAASWREHTRQMSLDAVFRQELAHRTIIRPRRNLGLVQGVLVYLSWYHFVFSHKTQQIFFLHHLVIGLAIDIGLHRDFQPLFFPHTQKMQDLDSKAKRERKRAFLGCYYLSSMVAAALQKPNLLKHNPEMTGWAQELKEYREFATDEVLGHLISLRQLDDEVQDTLFIGAGAEARLTDARVVIHVRFLETRLEAWRRDSEGSACKRMLLLSHAYTDMLLHTIALRTPLETAPSPPNDGSLIRPLLSALEAAKRFLDALLSCPASEYNLISFPEWMRLPSVMMTVAKLCIPSDAHTAAGWDPIAAQDLVRLDICLEALCYRFQNQSTHDKVTQPHPDFWWAMRLVTDLTRTWYVRKISAGVQEDSSSRPTPNQSNANTLLSVHSGALPTPPDGRAQSHFADFGNMDFSSMDMCPGIDGDGGHDPFAFMKSADFDMEQFFDMGIWGDEAYYGMGLGGGSDPF</sequence>
<evidence type="ECO:0000256" key="11">
    <source>
        <dbReference type="SAM" id="Phobius"/>
    </source>
</evidence>
<feature type="transmembrane region" description="Helical" evidence="11">
    <location>
        <begin position="21"/>
        <end position="42"/>
    </location>
</feature>
<keyword evidence="7 11" id="KW-0472">Membrane</keyword>
<evidence type="ECO:0000256" key="5">
    <source>
        <dbReference type="ARBA" id="ARBA00023015"/>
    </source>
</evidence>
<keyword evidence="8" id="KW-0804">Transcription</keyword>
<dbReference type="CDD" id="cd12148">
    <property type="entry name" value="fungal_TF_MHR"/>
    <property type="match status" value="1"/>
</dbReference>
<feature type="compositionally biased region" description="Polar residues" evidence="10">
    <location>
        <begin position="587"/>
        <end position="605"/>
    </location>
</feature>
<evidence type="ECO:0000256" key="7">
    <source>
        <dbReference type="ARBA" id="ARBA00023136"/>
    </source>
</evidence>
<dbReference type="AlphaFoldDB" id="A0A9P4TN68"/>
<evidence type="ECO:0000313" key="15">
    <source>
        <dbReference type="Proteomes" id="UP000801428"/>
    </source>
</evidence>
<dbReference type="EMBL" id="SWKU01000001">
    <property type="protein sequence ID" value="KAF3010692.1"/>
    <property type="molecule type" value="Genomic_DNA"/>
</dbReference>
<dbReference type="GO" id="GO:0016020">
    <property type="term" value="C:membrane"/>
    <property type="evidence" value="ECO:0007669"/>
    <property type="project" value="UniProtKB-SubCell"/>
</dbReference>
<evidence type="ECO:0000256" key="6">
    <source>
        <dbReference type="ARBA" id="ARBA00023125"/>
    </source>
</evidence>
<dbReference type="OrthoDB" id="5424793at2759"/>
<dbReference type="InterPro" id="IPR025423">
    <property type="entry name" value="TMEM205-like"/>
</dbReference>
<keyword evidence="15" id="KW-1185">Reference proteome</keyword>
<organism evidence="14 15">
    <name type="scientific">Curvularia kusanoi</name>
    <name type="common">Cochliobolus kusanoi</name>
    <dbReference type="NCBI Taxonomy" id="90978"/>
    <lineage>
        <taxon>Eukaryota</taxon>
        <taxon>Fungi</taxon>
        <taxon>Dikarya</taxon>
        <taxon>Ascomycota</taxon>
        <taxon>Pezizomycotina</taxon>
        <taxon>Dothideomycetes</taxon>
        <taxon>Pleosporomycetidae</taxon>
        <taxon>Pleosporales</taxon>
        <taxon>Pleosporineae</taxon>
        <taxon>Pleosporaceae</taxon>
        <taxon>Curvularia</taxon>
    </lineage>
</organism>
<keyword evidence="4 11" id="KW-1133">Transmembrane helix</keyword>
<dbReference type="PANTHER" id="PTHR31845:SF10">
    <property type="entry name" value="ZN(II)2CYS6 TRANSCRIPTION FACTOR (EUROFUNG)"/>
    <property type="match status" value="1"/>
</dbReference>
<evidence type="ECO:0000256" key="2">
    <source>
        <dbReference type="ARBA" id="ARBA00004370"/>
    </source>
</evidence>
<evidence type="ECO:0000259" key="13">
    <source>
        <dbReference type="Pfam" id="PF13664"/>
    </source>
</evidence>
<dbReference type="Proteomes" id="UP000801428">
    <property type="component" value="Unassembled WGS sequence"/>
</dbReference>
<reference evidence="14" key="1">
    <citation type="submission" date="2019-04" db="EMBL/GenBank/DDBJ databases">
        <title>Sequencing of skin fungus with MAO and IRED activity.</title>
        <authorList>
            <person name="Marsaioli A.J."/>
            <person name="Bonatto J.M.C."/>
            <person name="Reis Junior O."/>
        </authorList>
    </citation>
    <scope>NUCLEOTIDE SEQUENCE</scope>
    <source>
        <strain evidence="14">30M1</strain>
    </source>
</reference>
<evidence type="ECO:0008006" key="16">
    <source>
        <dbReference type="Google" id="ProtNLM"/>
    </source>
</evidence>
<evidence type="ECO:0000256" key="3">
    <source>
        <dbReference type="ARBA" id="ARBA00022692"/>
    </source>
</evidence>
<keyword evidence="6" id="KW-0238">DNA-binding</keyword>
<keyword evidence="5" id="KW-0805">Transcription regulation</keyword>
<evidence type="ECO:0000256" key="8">
    <source>
        <dbReference type="ARBA" id="ARBA00023163"/>
    </source>
</evidence>
<proteinExistence type="predicted"/>
<protein>
    <recommendedName>
        <fullName evidence="16">Transcription factor domain-containing protein</fullName>
    </recommendedName>
</protein>
<dbReference type="InterPro" id="IPR007219">
    <property type="entry name" value="XnlR_reg_dom"/>
</dbReference>
<dbReference type="Pfam" id="PF13664">
    <property type="entry name" value="DUF4149"/>
    <property type="match status" value="1"/>
</dbReference>
<evidence type="ECO:0000256" key="4">
    <source>
        <dbReference type="ARBA" id="ARBA00022989"/>
    </source>
</evidence>
<evidence type="ECO:0000313" key="14">
    <source>
        <dbReference type="EMBL" id="KAF3010692.1"/>
    </source>
</evidence>
<keyword evidence="9" id="KW-0539">Nucleus</keyword>
<dbReference type="GO" id="GO:0005634">
    <property type="term" value="C:nucleus"/>
    <property type="evidence" value="ECO:0007669"/>
    <property type="project" value="UniProtKB-SubCell"/>
</dbReference>
<feature type="domain" description="Xylanolytic transcriptional activator regulatory" evidence="12">
    <location>
        <begin position="213"/>
        <end position="351"/>
    </location>
</feature>
<feature type="domain" description="TMEM205-like" evidence="13">
    <location>
        <begin position="2"/>
        <end position="84"/>
    </location>
</feature>
<comment type="subcellular location">
    <subcellularLocation>
        <location evidence="2">Membrane</location>
    </subcellularLocation>
    <subcellularLocation>
        <location evidence="1">Nucleus</location>
    </subcellularLocation>
</comment>
<evidence type="ECO:0000256" key="1">
    <source>
        <dbReference type="ARBA" id="ARBA00004123"/>
    </source>
</evidence>
<dbReference type="GO" id="GO:0000981">
    <property type="term" value="F:DNA-binding transcription factor activity, RNA polymerase II-specific"/>
    <property type="evidence" value="ECO:0007669"/>
    <property type="project" value="TreeGrafter"/>
</dbReference>
<accession>A0A9P4TN68</accession>